<gene>
    <name evidence="2" type="ORF">VC82_233</name>
</gene>
<dbReference type="InterPro" id="IPR050491">
    <property type="entry name" value="AmpC-like"/>
</dbReference>
<dbReference type="SUPFAM" id="SSF56601">
    <property type="entry name" value="beta-lactamase/transpeptidase-like"/>
    <property type="match status" value="1"/>
</dbReference>
<dbReference type="Pfam" id="PF00144">
    <property type="entry name" value="Beta-lactamase"/>
    <property type="match status" value="1"/>
</dbReference>
<evidence type="ECO:0000313" key="3">
    <source>
        <dbReference type="Proteomes" id="UP000032726"/>
    </source>
</evidence>
<evidence type="ECO:0000259" key="1">
    <source>
        <dbReference type="Pfam" id="PF00144"/>
    </source>
</evidence>
<protein>
    <recommendedName>
        <fullName evidence="1">Beta-lactamase-related domain-containing protein</fullName>
    </recommendedName>
</protein>
<accession>A0A0D5YNM3</accession>
<dbReference type="Proteomes" id="UP000032726">
    <property type="component" value="Chromosome"/>
</dbReference>
<feature type="domain" description="Beta-lactamase-related" evidence="1">
    <location>
        <begin position="147"/>
        <end position="387"/>
    </location>
</feature>
<dbReference type="KEGG" id="mlt:VC82_233"/>
<dbReference type="PATRIC" id="fig|516051.4.peg.242"/>
<organism evidence="2 3">
    <name type="scientific">Flagellimonas lutaonensis</name>
    <dbReference type="NCBI Taxonomy" id="516051"/>
    <lineage>
        <taxon>Bacteria</taxon>
        <taxon>Pseudomonadati</taxon>
        <taxon>Bacteroidota</taxon>
        <taxon>Flavobacteriia</taxon>
        <taxon>Flavobacteriales</taxon>
        <taxon>Flavobacteriaceae</taxon>
        <taxon>Flagellimonas</taxon>
    </lineage>
</organism>
<keyword evidence="3" id="KW-1185">Reference proteome</keyword>
<evidence type="ECO:0000313" key="2">
    <source>
        <dbReference type="EMBL" id="AKA33920.1"/>
    </source>
</evidence>
<sequence length="446" mass="50140">MLPLNRFFFLFIMICTVSTGQAQLSPEALEAKAERNVEKFLLSNDDGAINAFIDRNMAQMSGESRKKTFEYLKRLRSQLRPYLDGIGVDLMNNIVLFNLSSDNGSKQLKVVLDHENDVISNLEVMKAADAMTITLENLGQTIDNLEQEGFAGLVHVRIKGEVFFEKGFGMANEKLNQKNTVNTIFGIGSRPIDFTVAAIFLLRQKGQIALEDTIDKYLDNVPEDKSSITIHHLLTGQSGFPDFFHTNEDWDADLRYIDRKEAVQRLLAQELLFEPGKGKKHSHGAFGLLAALIEIISGEPYYTFIRQNFLDPANMTRTGEYGESRGLTLTDFAVGHGPSSIGIPNIPPNWGKTSWLVKGSGGMYSTLNDLLGFYRLIRSGDVLNEENSLFFKGPTANMDGSDRGFELFNVYFPSDTEVFLFLNRQPDRDRARNVIKALEDLAKQHR</sequence>
<dbReference type="PANTHER" id="PTHR46825">
    <property type="entry name" value="D-ALANYL-D-ALANINE-CARBOXYPEPTIDASE/ENDOPEPTIDASE AMPH"/>
    <property type="match status" value="1"/>
</dbReference>
<dbReference type="PANTHER" id="PTHR46825:SF9">
    <property type="entry name" value="BETA-LACTAMASE-RELATED DOMAIN-CONTAINING PROTEIN"/>
    <property type="match status" value="1"/>
</dbReference>
<proteinExistence type="predicted"/>
<dbReference type="EMBL" id="CP011071">
    <property type="protein sequence ID" value="AKA33920.1"/>
    <property type="molecule type" value="Genomic_DNA"/>
</dbReference>
<dbReference type="STRING" id="516051.VC82_233"/>
<dbReference type="OrthoDB" id="9793489at2"/>
<dbReference type="InterPro" id="IPR012338">
    <property type="entry name" value="Beta-lactam/transpept-like"/>
</dbReference>
<name>A0A0D5YNM3_9FLAO</name>
<dbReference type="AlphaFoldDB" id="A0A0D5YNM3"/>
<reference evidence="2 3" key="1">
    <citation type="submission" date="2015-03" db="EMBL/GenBank/DDBJ databases">
        <title>Complete genome sequence of Muricauda lutaonensis CC-HSB-11T, isolated from a coastal hot spring.</title>
        <authorList>
            <person name="Kim K.M."/>
        </authorList>
    </citation>
    <scope>NUCLEOTIDE SEQUENCE [LARGE SCALE GENOMIC DNA]</scope>
    <source>
        <strain evidence="2 3">CC-HSB-11</strain>
    </source>
</reference>
<dbReference type="Gene3D" id="3.40.710.10">
    <property type="entry name" value="DD-peptidase/beta-lactamase superfamily"/>
    <property type="match status" value="1"/>
</dbReference>
<dbReference type="HOGENOM" id="CLU_613678_0_0_10"/>
<dbReference type="InterPro" id="IPR001466">
    <property type="entry name" value="Beta-lactam-related"/>
</dbReference>